<dbReference type="PANTHER" id="PTHR36174">
    <property type="entry name" value="LIPID II:GLYCINE GLYCYLTRANSFERASE"/>
    <property type="match status" value="1"/>
</dbReference>
<dbReference type="Proteomes" id="UP001596527">
    <property type="component" value="Unassembled WGS sequence"/>
</dbReference>
<name>A0ABW2SKE4_9ACTO</name>
<keyword evidence="9" id="KW-1185">Reference proteome</keyword>
<dbReference type="InterPro" id="IPR016181">
    <property type="entry name" value="Acyl_CoA_acyltransferase"/>
</dbReference>
<evidence type="ECO:0000256" key="1">
    <source>
        <dbReference type="ARBA" id="ARBA00009943"/>
    </source>
</evidence>
<organism evidence="8 9">
    <name type="scientific">Schaalia naturae</name>
    <dbReference type="NCBI Taxonomy" id="635203"/>
    <lineage>
        <taxon>Bacteria</taxon>
        <taxon>Bacillati</taxon>
        <taxon>Actinomycetota</taxon>
        <taxon>Actinomycetes</taxon>
        <taxon>Actinomycetales</taxon>
        <taxon>Actinomycetaceae</taxon>
        <taxon>Schaalia</taxon>
    </lineage>
</organism>
<gene>
    <name evidence="8" type="ORF">ACFQWG_03730</name>
</gene>
<dbReference type="InterPro" id="IPR003447">
    <property type="entry name" value="FEMABX"/>
</dbReference>
<dbReference type="SUPFAM" id="SSF55729">
    <property type="entry name" value="Acyl-CoA N-acyltransferases (Nat)"/>
    <property type="match status" value="1"/>
</dbReference>
<keyword evidence="2" id="KW-0808">Transferase</keyword>
<feature type="domain" description="BioF2-like acetyltransferase" evidence="7">
    <location>
        <begin position="169"/>
        <end position="295"/>
    </location>
</feature>
<dbReference type="PROSITE" id="PS51191">
    <property type="entry name" value="FEMABX"/>
    <property type="match status" value="1"/>
</dbReference>
<dbReference type="Pfam" id="PF13480">
    <property type="entry name" value="Acetyltransf_6"/>
    <property type="match status" value="1"/>
</dbReference>
<keyword evidence="4" id="KW-0573">Peptidoglycan synthesis</keyword>
<dbReference type="EMBL" id="JBHTEF010000001">
    <property type="protein sequence ID" value="MFC7580335.1"/>
    <property type="molecule type" value="Genomic_DNA"/>
</dbReference>
<protein>
    <submittedName>
        <fullName evidence="8">Lipid II:glycine glycyltransferase FemX</fullName>
    </submittedName>
</protein>
<dbReference type="RefSeq" id="WP_380972236.1">
    <property type="nucleotide sequence ID" value="NZ_JBHTEF010000001.1"/>
</dbReference>
<proteinExistence type="inferred from homology"/>
<evidence type="ECO:0000256" key="3">
    <source>
        <dbReference type="ARBA" id="ARBA00022960"/>
    </source>
</evidence>
<evidence type="ECO:0000256" key="2">
    <source>
        <dbReference type="ARBA" id="ARBA00022679"/>
    </source>
</evidence>
<comment type="caution">
    <text evidence="8">The sequence shown here is derived from an EMBL/GenBank/DDBJ whole genome shotgun (WGS) entry which is preliminary data.</text>
</comment>
<accession>A0ABW2SKE4</accession>
<dbReference type="Gene3D" id="3.40.630.30">
    <property type="match status" value="2"/>
</dbReference>
<dbReference type="PANTHER" id="PTHR36174:SF1">
    <property type="entry name" value="LIPID II:GLYCINE GLYCYLTRANSFERASE"/>
    <property type="match status" value="1"/>
</dbReference>
<keyword evidence="6" id="KW-0961">Cell wall biogenesis/degradation</keyword>
<evidence type="ECO:0000256" key="4">
    <source>
        <dbReference type="ARBA" id="ARBA00022984"/>
    </source>
</evidence>
<evidence type="ECO:0000256" key="6">
    <source>
        <dbReference type="ARBA" id="ARBA00023316"/>
    </source>
</evidence>
<dbReference type="InterPro" id="IPR038740">
    <property type="entry name" value="BioF2-like_GNAT_dom"/>
</dbReference>
<evidence type="ECO:0000259" key="7">
    <source>
        <dbReference type="Pfam" id="PF13480"/>
    </source>
</evidence>
<evidence type="ECO:0000313" key="9">
    <source>
        <dbReference type="Proteomes" id="UP001596527"/>
    </source>
</evidence>
<dbReference type="InterPro" id="IPR050644">
    <property type="entry name" value="PG_Glycine_Bridge_Synth"/>
</dbReference>
<reference evidence="9" key="1">
    <citation type="journal article" date="2019" name="Int. J. Syst. Evol. Microbiol.">
        <title>The Global Catalogue of Microorganisms (GCM) 10K type strain sequencing project: providing services to taxonomists for standard genome sequencing and annotation.</title>
        <authorList>
            <consortium name="The Broad Institute Genomics Platform"/>
            <consortium name="The Broad Institute Genome Sequencing Center for Infectious Disease"/>
            <person name="Wu L."/>
            <person name="Ma J."/>
        </authorList>
    </citation>
    <scope>NUCLEOTIDE SEQUENCE [LARGE SCALE GENOMIC DNA]</scope>
    <source>
        <strain evidence="9">CCUG 56698</strain>
    </source>
</reference>
<evidence type="ECO:0000256" key="5">
    <source>
        <dbReference type="ARBA" id="ARBA00023315"/>
    </source>
</evidence>
<sequence length="356" mass="38891">MRGAADGWSVEGADSETFVSELARAHVDPPIEQTPSWEAVDEGDPDRETAGHYLIRRDGETAGAFILTRLVAHRLPFFWVRHGPVWFGEPDAEAEAAVLALVADEARTLDPKAIAVRLDMRTPAEGTLAPQGLIAYDRTVVVDTGAGVGIDDAGAAGEAILATFKPRGRRDVRKAVRESGLECADETGQAARDFSEYHAVMAETAGRDGFVPWDADMYRQMIRGLGPDHCRVYAGRIDGRLACWSIVTISGSLAARYYAASETSMMRRHATDRLVLFECQDLARRGVRRFDLMGIGSDLAPELMGLNEFKTKFSRSVVDVAAARELPLRPAVYQAMSGARTVVRRLRSVRGGGEDR</sequence>
<keyword evidence="3" id="KW-0133">Cell shape</keyword>
<evidence type="ECO:0000313" key="8">
    <source>
        <dbReference type="EMBL" id="MFC7580335.1"/>
    </source>
</evidence>
<comment type="similarity">
    <text evidence="1">Belongs to the FemABX family.</text>
</comment>
<keyword evidence="5" id="KW-0012">Acyltransferase</keyword>